<keyword evidence="5" id="KW-0067">ATP-binding</keyword>
<dbReference type="InterPro" id="IPR045628">
    <property type="entry name" value="Lhr_WH_dom"/>
</dbReference>
<feature type="domain" description="Helicase ATP-binding" evidence="10">
    <location>
        <begin position="55"/>
        <end position="247"/>
    </location>
</feature>
<keyword evidence="13" id="KW-1185">Reference proteome</keyword>
<keyword evidence="2" id="KW-0227">DNA damage</keyword>
<dbReference type="InterPro" id="IPR014001">
    <property type="entry name" value="Helicase_ATP-bd"/>
</dbReference>
<dbReference type="InterPro" id="IPR055367">
    <property type="entry name" value="WH4_Lhr"/>
</dbReference>
<evidence type="ECO:0000256" key="3">
    <source>
        <dbReference type="ARBA" id="ARBA00022801"/>
    </source>
</evidence>
<dbReference type="Pfam" id="PF23236">
    <property type="entry name" value="WHD_2nd_Lhr"/>
    <property type="match status" value="1"/>
</dbReference>
<keyword evidence="6" id="KW-0238">DNA-binding</keyword>
<keyword evidence="3" id="KW-0378">Hydrolase</keyword>
<dbReference type="Pfam" id="PF23234">
    <property type="entry name" value="WHD_4th_Lhr"/>
    <property type="match status" value="1"/>
</dbReference>
<reference evidence="13" key="1">
    <citation type="submission" date="2017-02" db="EMBL/GenBank/DDBJ databases">
        <authorList>
            <person name="Varghese N."/>
            <person name="Submissions S."/>
        </authorList>
    </citation>
    <scope>NUCLEOTIDE SEQUENCE [LARGE SCALE GENOMIC DNA]</scope>
    <source>
        <strain evidence="13">9H-4</strain>
    </source>
</reference>
<dbReference type="GO" id="GO:0003677">
    <property type="term" value="F:DNA binding"/>
    <property type="evidence" value="ECO:0007669"/>
    <property type="project" value="UniProtKB-KW"/>
</dbReference>
<dbReference type="InterPro" id="IPR027417">
    <property type="entry name" value="P-loop_NTPase"/>
</dbReference>
<dbReference type="RefSeq" id="WP_331712485.1">
    <property type="nucleotide sequence ID" value="NZ_LT796768.1"/>
</dbReference>
<protein>
    <submittedName>
        <fullName evidence="12">ATP dependent helicase, Lhr family</fullName>
    </submittedName>
</protein>
<dbReference type="PROSITE" id="PS51194">
    <property type="entry name" value="HELICASE_CTER"/>
    <property type="match status" value="1"/>
</dbReference>
<dbReference type="GO" id="GO:0005524">
    <property type="term" value="F:ATP binding"/>
    <property type="evidence" value="ECO:0007669"/>
    <property type="project" value="UniProtKB-KW"/>
</dbReference>
<dbReference type="Proteomes" id="UP000191040">
    <property type="component" value="Chromosome I"/>
</dbReference>
<evidence type="ECO:0000256" key="1">
    <source>
        <dbReference type="ARBA" id="ARBA00022741"/>
    </source>
</evidence>
<dbReference type="Gene3D" id="3.40.50.300">
    <property type="entry name" value="P-loop containing nucleotide triphosphate hydrolases"/>
    <property type="match status" value="2"/>
</dbReference>
<dbReference type="PANTHER" id="PTHR47962">
    <property type="entry name" value="ATP-DEPENDENT HELICASE LHR-RELATED-RELATED"/>
    <property type="match status" value="1"/>
</dbReference>
<evidence type="ECO:0000313" key="13">
    <source>
        <dbReference type="Proteomes" id="UP000191040"/>
    </source>
</evidence>
<evidence type="ECO:0000259" key="10">
    <source>
        <dbReference type="PROSITE" id="PS51192"/>
    </source>
</evidence>
<keyword evidence="7" id="KW-0234">DNA repair</keyword>
<keyword evidence="4 12" id="KW-0347">Helicase</keyword>
<dbReference type="Pfam" id="PF00271">
    <property type="entry name" value="Helicase_C"/>
    <property type="match status" value="1"/>
</dbReference>
<gene>
    <name evidence="12" type="ORF">SAMN06295964_2286</name>
</gene>
<evidence type="ECO:0000256" key="9">
    <source>
        <dbReference type="SAM" id="MobiDB-lite"/>
    </source>
</evidence>
<dbReference type="InterPro" id="IPR055368">
    <property type="entry name" value="WH3_Lhr"/>
</dbReference>
<feature type="region of interest" description="Disordered" evidence="9">
    <location>
        <begin position="267"/>
        <end position="294"/>
    </location>
</feature>
<dbReference type="Pfam" id="PF00270">
    <property type="entry name" value="DEAD"/>
    <property type="match status" value="1"/>
</dbReference>
<dbReference type="InterPro" id="IPR011545">
    <property type="entry name" value="DEAD/DEAH_box_helicase_dom"/>
</dbReference>
<evidence type="ECO:0000256" key="6">
    <source>
        <dbReference type="ARBA" id="ARBA00023125"/>
    </source>
</evidence>
<organism evidence="12 13">
    <name type="scientific">Aeromicrobium choanae</name>
    <dbReference type="NCBI Taxonomy" id="1736691"/>
    <lineage>
        <taxon>Bacteria</taxon>
        <taxon>Bacillati</taxon>
        <taxon>Actinomycetota</taxon>
        <taxon>Actinomycetes</taxon>
        <taxon>Propionibacteriales</taxon>
        <taxon>Nocardioidaceae</taxon>
        <taxon>Aeromicrobium</taxon>
    </lineage>
</organism>
<feature type="domain" description="Helicase C-terminal" evidence="11">
    <location>
        <begin position="305"/>
        <end position="481"/>
    </location>
</feature>
<sequence>MTSFPRLAGFPGLIAVAAPLSDSGATMGSMSFGPATATWFDESFTAPTSAQTGAWDAIEKGRHTLVVAPTGSGKTLAAFLSAIDGLLHRDPTVETQGTSVLYISPLKALAVDVERNLRSPLVGISGVAARLGQELAPVSVGVRTGDTPPAERRRLQSHPPDVLITTPESLFLILTSASRAMLRGVHTVIVDEVHAVAGTKRGAHLAVSLERLDDLLDSPAQRIGLSATVSPHDEVARFLGGRAPVEVVAPDAPSRLELSVRVPVEDLTEMPPRHEGPREGSAARGLDESRPQEAGGTIWPHVEEAIVDAIQQARTTIVFANSRGVAERLTQRLNEVWVERETGYRPEPASRQPAHMGGLSGVSTGAEPVLARAHHGSVSKEQRAIIEDDLKSGRLRCVVATSSLELGIDMGAVDLVIQVSAPPSVASGLQRVGRAGHQVGEVSRGLVFPTGRHDLLSTTVTVERMLAGRIERLAVPANPLDILAQQTIAACALEPIDVEAWFETLRRSAPFATLPHAAYEATLDLVAGRYPSDEFAELRPRAVWDRQAGTLTGRPGAQRLAVTSGGTIPDRGMFSVVLAGEEGTAGRRVGELDEEMVYESRINDVIALGATSWRILEITSDRVIVVPAFGQPARLPFWRGDAMGRPYELGEAMGAFLRELSALSPAKQRARVEQVGLDANAVGNLAALVKDQYEATRQLPTDTTLVVERFRDEVGDWRLVLLSPYGRAVHAPWALLVGRRIEQRFGVDGAVVASDDGIVVRVPDVTGEPPGADLFDLEDPEDLEPQITELVGGSALFAARFRECAARALLLPRRNPGTRAPLWQQRRRAAMLLDVARKYPDFPILLETAREVLQDVYDLPALVTLARRLRSREVALVEVGTDNASPFAQRLLFGYVGAFLYDGDLPLAERRAAALTLDPELLGQLLGRADLRELLDPEVVALTEAELQRLVPERQAKDIEGVSDLLRLLGPLSVEEVAERTREDARLEAGAWLKELRESRRAIEVQVGGQARWAAIEDAGRLREALGTALPLGVADAHLATGNDPLGELVARYARTHGPFTGEDVSRRLALGPAVVRDALQRLSEAGRVTRGEFLPVASGEAEWVDSEVLRRLRNRSLAAARKQVEPVDSAAFARFLPAWQHVGSRLRGVDGVLTVVDQLTGAALPASAWESLVLPARVTDYSPAMLDELTTAGEITWTGAGTLPGRDGWIRLLPGDTPALTTGDLVDAGSDTAAGRLLEVLGDSGAWLFGELASRVEDTEREGLVEGLWELVWSGQVSNDTFAPVRSLVAGGGTHRTRRQAPRARMVGGRMRAPRAIVPPIASGRWFSVPLGGQTTAEMVARAETLLNRYGVVTRGSVQAEQTPGGFAAAYRVLREMEQNGTALRGYFVDSLGAAQFAAPGVVDRLRSFVRDSDEPAEAPAVTLAATDPANPFGAALPWPDRGSEGHRPARKAGSLVVVHDGRAAIYLERGGKSALTFTDDPIALAAAAASLVQTVRRGRLGRVTVQTADGEPVASTPLGEALAAAGFEAHLKGLRLDA</sequence>
<dbReference type="GO" id="GO:0004386">
    <property type="term" value="F:helicase activity"/>
    <property type="evidence" value="ECO:0007669"/>
    <property type="project" value="UniProtKB-KW"/>
</dbReference>
<evidence type="ECO:0000259" key="11">
    <source>
        <dbReference type="PROSITE" id="PS51194"/>
    </source>
</evidence>
<dbReference type="Pfam" id="PF23235">
    <property type="entry name" value="WHD_3rd_Lhr"/>
    <property type="match status" value="1"/>
</dbReference>
<dbReference type="PANTHER" id="PTHR47962:SF5">
    <property type="entry name" value="ATP-DEPENDENT HELICASE LHR-RELATED"/>
    <property type="match status" value="1"/>
</dbReference>
<dbReference type="CDD" id="cd18796">
    <property type="entry name" value="SF2_C_LHR"/>
    <property type="match status" value="1"/>
</dbReference>
<evidence type="ECO:0000256" key="8">
    <source>
        <dbReference type="ARBA" id="ARBA00023235"/>
    </source>
</evidence>
<evidence type="ECO:0000256" key="2">
    <source>
        <dbReference type="ARBA" id="ARBA00022763"/>
    </source>
</evidence>
<dbReference type="GO" id="GO:0016887">
    <property type="term" value="F:ATP hydrolysis activity"/>
    <property type="evidence" value="ECO:0007669"/>
    <property type="project" value="TreeGrafter"/>
</dbReference>
<keyword evidence="8" id="KW-0413">Isomerase</keyword>
<dbReference type="SUPFAM" id="SSF52540">
    <property type="entry name" value="P-loop containing nucleoside triphosphate hydrolases"/>
    <property type="match status" value="1"/>
</dbReference>
<dbReference type="EMBL" id="LT796768">
    <property type="protein sequence ID" value="SKB08687.1"/>
    <property type="molecule type" value="Genomic_DNA"/>
</dbReference>
<evidence type="ECO:0000256" key="7">
    <source>
        <dbReference type="ARBA" id="ARBA00023204"/>
    </source>
</evidence>
<dbReference type="InterPro" id="IPR052511">
    <property type="entry name" value="ATP-dep_Helicase"/>
</dbReference>
<dbReference type="Pfam" id="PF19306">
    <property type="entry name" value="WHD_Lhr"/>
    <property type="match status" value="1"/>
</dbReference>
<dbReference type="InterPro" id="IPR013701">
    <property type="entry name" value="Lhr-like_DEAD/DEAH_assoc"/>
</dbReference>
<dbReference type="STRING" id="1736691.SAMN06295964_2286"/>
<dbReference type="NCBIfam" id="NF007284">
    <property type="entry name" value="PRK09751.1"/>
    <property type="match status" value="1"/>
</dbReference>
<keyword evidence="1" id="KW-0547">Nucleotide-binding</keyword>
<evidence type="ECO:0000256" key="4">
    <source>
        <dbReference type="ARBA" id="ARBA00022806"/>
    </source>
</evidence>
<dbReference type="InterPro" id="IPR001650">
    <property type="entry name" value="Helicase_C-like"/>
</dbReference>
<dbReference type="GO" id="GO:0006281">
    <property type="term" value="P:DNA repair"/>
    <property type="evidence" value="ECO:0007669"/>
    <property type="project" value="UniProtKB-KW"/>
</dbReference>
<evidence type="ECO:0000313" key="12">
    <source>
        <dbReference type="EMBL" id="SKB08687.1"/>
    </source>
</evidence>
<dbReference type="SMART" id="SM00487">
    <property type="entry name" value="DEXDc"/>
    <property type="match status" value="1"/>
</dbReference>
<dbReference type="PROSITE" id="PS51192">
    <property type="entry name" value="HELICASE_ATP_BIND_1"/>
    <property type="match status" value="1"/>
</dbReference>
<proteinExistence type="predicted"/>
<dbReference type="SMART" id="SM00490">
    <property type="entry name" value="HELICc"/>
    <property type="match status" value="1"/>
</dbReference>
<dbReference type="InterPro" id="IPR055369">
    <property type="entry name" value="WH2_Lhr"/>
</dbReference>
<dbReference type="Pfam" id="PF08494">
    <property type="entry name" value="DEAD_assoc"/>
    <property type="match status" value="1"/>
</dbReference>
<dbReference type="CDD" id="cd17922">
    <property type="entry name" value="DEXHc_LHR-like"/>
    <property type="match status" value="1"/>
</dbReference>
<evidence type="ECO:0000256" key="5">
    <source>
        <dbReference type="ARBA" id="ARBA00022840"/>
    </source>
</evidence>
<accession>A0A1T4Z3R1</accession>
<name>A0A1T4Z3R1_9ACTN</name>